<name>A0A291QXX1_9BACT</name>
<dbReference type="InterPro" id="IPR036890">
    <property type="entry name" value="HATPase_C_sf"/>
</dbReference>
<sequence length="1039" mass="117801">MQWNNLSPVNLLPGHKNIAILIVILFTGLLHVSPLKAQLRIPGYAVEHYTDENGLVQNSINFIAASNSGHIWAATEGGLLRFDGRNFVYYDKRNLALKSSRMSAMFPGTDGSDLYCITAQNDLISIKNATATVYGKELKPYKYCEMSDTLDHWILRSQPDLYINFSDDSEMWVPVGPNQYYRITSEAIISERIDSLSGKTGQFFSIPYDKNWLISRFFVLDQALFYLAKDGNLLKIENGSTREITLKLPGYSKTEQDESTVYWNFPAGQVFLRIGHSLYFLNKDASGSYLWEELMHGVDFNAKLIFDIFYDKEHARVFLGSKTKGLYVCTKKQFTTLLQGDEDQVYYALAPFGDSMIFSPKGYLFAPGKGAREIGIIDSLGLVNQLFTITKDHGGNFWLKNNNEIVALNPGLNKLLWRHEFRDFKYIKQIFVDEADDLYISFKYEGLYKMPTTGPYGRIEPVDTRLKDIDFIASDPGKELWVGTNKGLYIYNKQTGALDTLHAFDGMMLRSMQQFAPGSWIVTTYGKGAFIVKDRQVIAIPLDRKQYLLYSHCALFDSNGYCWISTNKGLFKMSLQDLISYANGQSQYVYQYYFDKDDGFGTNEFNGGCEPCALSLGNGSFGFPSINGIVYFNPLQVRVNLPTNPLHVDQIMVDTNVLPMRDTIQLPHAFQRLQVFTSSAYFGNQANLQCSYRLFLEGESGLAPWLDMNAGEVLNFNSLPSGDYILELRKINGFGLNNFTVSKIFISVQPAYYETTWFRIAMLLVILGSMVLYIRWRLKRVSMKNKILEKKVSERTATLHEALEHLTRSEQLLKRQAYMQERLIAAISHDVRTPLKYLQDRLNSNDGNLDRFDREITTASISEMMHLVENIIEYMKSQIGSGSGSLELTGLHGLIEGKLSMFQPLVQAKDIKVVNGIDPGLAVYINRQLLSIVIHNLLDNSLKYMQTGVLRISASAAGEQLQIVIEDEGRGMPPVYIEWIEQYQVENANNKQFPPGKGIGMLLVLDLLVILNGKLNARLKDDGRGTVFTLDFQVFDQGK</sequence>
<dbReference type="Proteomes" id="UP000220133">
    <property type="component" value="Chromosome"/>
</dbReference>
<feature type="transmembrane region" description="Helical" evidence="4">
    <location>
        <begin position="757"/>
        <end position="776"/>
    </location>
</feature>
<dbReference type="SUPFAM" id="SSF55874">
    <property type="entry name" value="ATPase domain of HSP90 chaperone/DNA topoisomerase II/histidine kinase"/>
    <property type="match status" value="1"/>
</dbReference>
<comment type="catalytic activity">
    <reaction evidence="1">
        <text>ATP + protein L-histidine = ADP + protein N-phospho-L-histidine.</text>
        <dbReference type="EC" id="2.7.13.3"/>
    </reaction>
</comment>
<dbReference type="SUPFAM" id="SSF63829">
    <property type="entry name" value="Calcium-dependent phosphotriesterase"/>
    <property type="match status" value="1"/>
</dbReference>
<dbReference type="OrthoDB" id="8676692at2"/>
<evidence type="ECO:0000313" key="7">
    <source>
        <dbReference type="Proteomes" id="UP000220133"/>
    </source>
</evidence>
<proteinExistence type="predicted"/>
<dbReference type="InterPro" id="IPR015943">
    <property type="entry name" value="WD40/YVTN_repeat-like_dom_sf"/>
</dbReference>
<keyword evidence="7" id="KW-1185">Reference proteome</keyword>
<dbReference type="Gene3D" id="1.10.287.130">
    <property type="match status" value="1"/>
</dbReference>
<dbReference type="Pfam" id="PF02518">
    <property type="entry name" value="HATPase_c"/>
    <property type="match status" value="1"/>
</dbReference>
<dbReference type="Gene3D" id="2.130.10.10">
    <property type="entry name" value="YVTN repeat-like/Quinoprotein amine dehydrogenase"/>
    <property type="match status" value="2"/>
</dbReference>
<dbReference type="RefSeq" id="WP_098195086.1">
    <property type="nucleotide sequence ID" value="NZ_CP023777.1"/>
</dbReference>
<dbReference type="InterPro" id="IPR003594">
    <property type="entry name" value="HATPase_dom"/>
</dbReference>
<organism evidence="6 7">
    <name type="scientific">Chitinophaga caeni</name>
    <dbReference type="NCBI Taxonomy" id="2029983"/>
    <lineage>
        <taxon>Bacteria</taxon>
        <taxon>Pseudomonadati</taxon>
        <taxon>Bacteroidota</taxon>
        <taxon>Chitinophagia</taxon>
        <taxon>Chitinophagales</taxon>
        <taxon>Chitinophagaceae</taxon>
        <taxon>Chitinophaga</taxon>
    </lineage>
</organism>
<dbReference type="EMBL" id="CP023777">
    <property type="protein sequence ID" value="ATL48713.1"/>
    <property type="molecule type" value="Genomic_DNA"/>
</dbReference>
<evidence type="ECO:0000313" key="6">
    <source>
        <dbReference type="EMBL" id="ATL48713.1"/>
    </source>
</evidence>
<reference evidence="6 7" key="1">
    <citation type="submission" date="2017-10" db="EMBL/GenBank/DDBJ databases">
        <title>Paenichitinophaga pekingensis gen. nov., sp. nov., isolated from activated sludge.</title>
        <authorList>
            <person name="Jin D."/>
            <person name="Kong X."/>
            <person name="Deng Y."/>
            <person name="Bai Z."/>
        </authorList>
    </citation>
    <scope>NUCLEOTIDE SEQUENCE [LARGE SCALE GENOMIC DNA]</scope>
    <source>
        <strain evidence="6 7">13</strain>
    </source>
</reference>
<dbReference type="InterPro" id="IPR003661">
    <property type="entry name" value="HisK_dim/P_dom"/>
</dbReference>
<dbReference type="EC" id="2.7.13.3" evidence="2"/>
<protein>
    <recommendedName>
        <fullName evidence="2">histidine kinase</fullName>
        <ecNumber evidence="2">2.7.13.3</ecNumber>
    </recommendedName>
</protein>
<keyword evidence="4" id="KW-0472">Membrane</keyword>
<accession>A0A291QXX1</accession>
<feature type="domain" description="Histidine kinase" evidence="5">
    <location>
        <begin position="826"/>
        <end position="1036"/>
    </location>
</feature>
<gene>
    <name evidence="6" type="ORF">COR50_16945</name>
</gene>
<keyword evidence="4" id="KW-1133">Transmembrane helix</keyword>
<evidence type="ECO:0000256" key="4">
    <source>
        <dbReference type="SAM" id="Phobius"/>
    </source>
</evidence>
<keyword evidence="4" id="KW-0812">Transmembrane</keyword>
<dbReference type="CDD" id="cd00082">
    <property type="entry name" value="HisKA"/>
    <property type="match status" value="1"/>
</dbReference>
<dbReference type="Gene3D" id="3.30.565.10">
    <property type="entry name" value="Histidine kinase-like ATPase, C-terminal domain"/>
    <property type="match status" value="1"/>
</dbReference>
<dbReference type="AlphaFoldDB" id="A0A291QXX1"/>
<evidence type="ECO:0000259" key="5">
    <source>
        <dbReference type="PROSITE" id="PS50109"/>
    </source>
</evidence>
<evidence type="ECO:0000256" key="3">
    <source>
        <dbReference type="ARBA" id="ARBA00022553"/>
    </source>
</evidence>
<dbReference type="InterPro" id="IPR013783">
    <property type="entry name" value="Ig-like_fold"/>
</dbReference>
<dbReference type="InterPro" id="IPR036097">
    <property type="entry name" value="HisK_dim/P_sf"/>
</dbReference>
<dbReference type="Gene3D" id="2.60.40.10">
    <property type="entry name" value="Immunoglobulins"/>
    <property type="match status" value="1"/>
</dbReference>
<dbReference type="PROSITE" id="PS50109">
    <property type="entry name" value="HIS_KIN"/>
    <property type="match status" value="1"/>
</dbReference>
<dbReference type="InterPro" id="IPR005467">
    <property type="entry name" value="His_kinase_dom"/>
</dbReference>
<dbReference type="KEGG" id="cbae:COR50_16945"/>
<evidence type="ECO:0000256" key="2">
    <source>
        <dbReference type="ARBA" id="ARBA00012438"/>
    </source>
</evidence>
<dbReference type="SMART" id="SM00387">
    <property type="entry name" value="HATPase_c"/>
    <property type="match status" value="1"/>
</dbReference>
<dbReference type="GO" id="GO:0000155">
    <property type="term" value="F:phosphorelay sensor kinase activity"/>
    <property type="evidence" value="ECO:0007669"/>
    <property type="project" value="InterPro"/>
</dbReference>
<dbReference type="SUPFAM" id="SSF47384">
    <property type="entry name" value="Homodimeric domain of signal transducing histidine kinase"/>
    <property type="match status" value="1"/>
</dbReference>
<keyword evidence="3" id="KW-0597">Phosphoprotein</keyword>
<dbReference type="PANTHER" id="PTHR43547:SF2">
    <property type="entry name" value="HYBRID SIGNAL TRANSDUCTION HISTIDINE KINASE C"/>
    <property type="match status" value="1"/>
</dbReference>
<dbReference type="PANTHER" id="PTHR43547">
    <property type="entry name" value="TWO-COMPONENT HISTIDINE KINASE"/>
    <property type="match status" value="1"/>
</dbReference>
<evidence type="ECO:0000256" key="1">
    <source>
        <dbReference type="ARBA" id="ARBA00000085"/>
    </source>
</evidence>